<comment type="caution">
    <text evidence="1">The sequence shown here is derived from an EMBL/GenBank/DDBJ whole genome shotgun (WGS) entry which is preliminary data.</text>
</comment>
<protein>
    <submittedName>
        <fullName evidence="1">Uncharacterized protein</fullName>
    </submittedName>
</protein>
<sequence>MILDFKRISLGSELTRRELALVLAGRDGRTQKTRAKRGTWYFGANPIRSDFNKLYLFSRCDTDTPRDAALREEDVDHELREFMAKLDTDSRELVWPLQLVNAMMEFGVGHASSAAKAAGLLTVGAEGLRGDGNGGFDNDLTDSISYSMGN</sequence>
<gene>
    <name evidence="1" type="ORF">AXG93_702s1070</name>
</gene>
<dbReference type="Proteomes" id="UP000077202">
    <property type="component" value="Unassembled WGS sequence"/>
</dbReference>
<organism evidence="1 2">
    <name type="scientific">Marchantia polymorpha subsp. ruderalis</name>
    <dbReference type="NCBI Taxonomy" id="1480154"/>
    <lineage>
        <taxon>Eukaryota</taxon>
        <taxon>Viridiplantae</taxon>
        <taxon>Streptophyta</taxon>
        <taxon>Embryophyta</taxon>
        <taxon>Marchantiophyta</taxon>
        <taxon>Marchantiopsida</taxon>
        <taxon>Marchantiidae</taxon>
        <taxon>Marchantiales</taxon>
        <taxon>Marchantiaceae</taxon>
        <taxon>Marchantia</taxon>
    </lineage>
</organism>
<dbReference type="EMBL" id="LVLJ01001444">
    <property type="protein sequence ID" value="OAE29554.1"/>
    <property type="molecule type" value="Genomic_DNA"/>
</dbReference>
<evidence type="ECO:0000313" key="1">
    <source>
        <dbReference type="EMBL" id="OAE29554.1"/>
    </source>
</evidence>
<reference evidence="1" key="1">
    <citation type="submission" date="2016-03" db="EMBL/GenBank/DDBJ databases">
        <title>Mechanisms controlling the formation of the plant cell surface in tip-growing cells are functionally conserved among land plants.</title>
        <authorList>
            <person name="Honkanen S."/>
            <person name="Jones V.A."/>
            <person name="Morieri G."/>
            <person name="Champion C."/>
            <person name="Hetherington A.J."/>
            <person name="Kelly S."/>
            <person name="Saint-Marcoux D."/>
            <person name="Proust H."/>
            <person name="Prescott H."/>
            <person name="Dolan L."/>
        </authorList>
    </citation>
    <scope>NUCLEOTIDE SEQUENCE [LARGE SCALE GENOMIC DNA]</scope>
    <source>
        <tissue evidence="1">Whole gametophyte</tissue>
    </source>
</reference>
<name>A0A176W962_MARPO</name>
<proteinExistence type="predicted"/>
<accession>A0A176W962</accession>
<keyword evidence="2" id="KW-1185">Reference proteome</keyword>
<dbReference type="AlphaFoldDB" id="A0A176W962"/>
<evidence type="ECO:0000313" key="2">
    <source>
        <dbReference type="Proteomes" id="UP000077202"/>
    </source>
</evidence>